<dbReference type="Gene3D" id="3.40.50.1980">
    <property type="entry name" value="Nitrogenase molybdenum iron protein domain"/>
    <property type="match status" value="2"/>
</dbReference>
<reference evidence="7" key="1">
    <citation type="journal article" date="2019" name="Int. J. Syst. Evol. Microbiol.">
        <title>The Global Catalogue of Microorganisms (GCM) 10K type strain sequencing project: providing services to taxonomists for standard genome sequencing and annotation.</title>
        <authorList>
            <consortium name="The Broad Institute Genomics Platform"/>
            <consortium name="The Broad Institute Genome Sequencing Center for Infectious Disease"/>
            <person name="Wu L."/>
            <person name="Ma J."/>
        </authorList>
    </citation>
    <scope>NUCLEOTIDE SEQUENCE [LARGE SCALE GENOMIC DNA]</scope>
    <source>
        <strain evidence="7">CGMCC 1.15474</strain>
    </source>
</reference>
<organism evidence="6 7">
    <name type="scientific">Metabacillus endolithicus</name>
    <dbReference type="NCBI Taxonomy" id="1535204"/>
    <lineage>
        <taxon>Bacteria</taxon>
        <taxon>Bacillati</taxon>
        <taxon>Bacillota</taxon>
        <taxon>Bacilli</taxon>
        <taxon>Bacillales</taxon>
        <taxon>Bacillaceae</taxon>
        <taxon>Metabacillus</taxon>
    </lineage>
</organism>
<dbReference type="PANTHER" id="PTHR43280">
    <property type="entry name" value="ARAC-FAMILY TRANSCRIPTIONAL REGULATOR"/>
    <property type="match status" value="1"/>
</dbReference>
<accession>A0ABW5BXA6</accession>
<dbReference type="PROSITE" id="PS01124">
    <property type="entry name" value="HTH_ARAC_FAMILY_2"/>
    <property type="match status" value="1"/>
</dbReference>
<keyword evidence="7" id="KW-1185">Reference proteome</keyword>
<evidence type="ECO:0000256" key="1">
    <source>
        <dbReference type="ARBA" id="ARBA00023015"/>
    </source>
</evidence>
<dbReference type="InterPro" id="IPR009057">
    <property type="entry name" value="Homeodomain-like_sf"/>
</dbReference>
<keyword evidence="3" id="KW-0804">Transcription</keyword>
<feature type="domain" description="HTH araC/xylS-type" evidence="4">
    <location>
        <begin position="150"/>
        <end position="249"/>
    </location>
</feature>
<evidence type="ECO:0000259" key="4">
    <source>
        <dbReference type="PROSITE" id="PS01124"/>
    </source>
</evidence>
<dbReference type="SMART" id="SM00342">
    <property type="entry name" value="HTH_ARAC"/>
    <property type="match status" value="1"/>
</dbReference>
<evidence type="ECO:0000313" key="6">
    <source>
        <dbReference type="EMBL" id="MFD2214777.1"/>
    </source>
</evidence>
<dbReference type="Proteomes" id="UP001597318">
    <property type="component" value="Unassembled WGS sequence"/>
</dbReference>
<gene>
    <name evidence="6" type="ORF">ACFSKK_13895</name>
</gene>
<comment type="caution">
    <text evidence="6">The sequence shown here is derived from an EMBL/GenBank/DDBJ whole genome shotgun (WGS) entry which is preliminary data.</text>
</comment>
<dbReference type="PANTHER" id="PTHR43280:SF28">
    <property type="entry name" value="HTH-TYPE TRANSCRIPTIONAL ACTIVATOR RHAS"/>
    <property type="match status" value="1"/>
</dbReference>
<dbReference type="InterPro" id="IPR018060">
    <property type="entry name" value="HTH_AraC"/>
</dbReference>
<feature type="domain" description="Fe/B12 periplasmic-binding" evidence="5">
    <location>
        <begin position="254"/>
        <end position="514"/>
    </location>
</feature>
<keyword evidence="1" id="KW-0805">Transcription regulation</keyword>
<dbReference type="InterPro" id="IPR002491">
    <property type="entry name" value="ABC_transptr_periplasmic_BD"/>
</dbReference>
<evidence type="ECO:0000259" key="5">
    <source>
        <dbReference type="PROSITE" id="PS50983"/>
    </source>
</evidence>
<name>A0ABW5BXA6_9BACI</name>
<dbReference type="Gene3D" id="1.10.10.60">
    <property type="entry name" value="Homeodomain-like"/>
    <property type="match status" value="2"/>
</dbReference>
<dbReference type="SUPFAM" id="SSF46689">
    <property type="entry name" value="Homeodomain-like"/>
    <property type="match status" value="2"/>
</dbReference>
<dbReference type="SUPFAM" id="SSF53807">
    <property type="entry name" value="Helical backbone' metal receptor"/>
    <property type="match status" value="1"/>
</dbReference>
<dbReference type="PROSITE" id="PS50983">
    <property type="entry name" value="FE_B12_PBP"/>
    <property type="match status" value="1"/>
</dbReference>
<dbReference type="Pfam" id="PF12833">
    <property type="entry name" value="HTH_18"/>
    <property type="match status" value="1"/>
</dbReference>
<dbReference type="Pfam" id="PF01497">
    <property type="entry name" value="Peripla_BP_2"/>
    <property type="match status" value="1"/>
</dbReference>
<sequence>MTDLLLTKLHHFKLDMMKIRDGGMEFIHVMNGHISLIYIASGHGFIVRNGEQEPLKEGKSYFLTEDCQFLSTAPELLTVYKLSWDKKVKELSNILSIRLADQLPAKMVSLWDEAIRLQKGESLSAQCRFQSAIWTILSFLTDYAEVDQIEETMELIRKNVASPYSVATLAEKVNMTPNSFARAFKKRVGMSPKEFLIEERIQTAKALMLQNKGITTKDVAMKIGLQDEFYFSRLFKQKVGEAPTVFMKKSKERIAVVSQMFLQDHLLALGIQPVAAPFYPSVYPSSNGLPSHLEHHLQGTRLLNAEKMFKPEDILQSQPDRIFKTPLHNGEVQAVLLSHQQKVQHISLKTEWNAYFREIASLLGKENMVDKIEHEICCLESKVKDELCPLTRKGNWAVIWIRQNEIRLYGHSDHACFDLLYQKLGFEPHPDLPTSGYRVLTVEDLAALNIDKLLILWSHEKDVWKVVQSKEWKNIKAVKNREIYYPKSHEWDPWGPIGRKHMLLQFSSSFKTSRLMS</sequence>
<evidence type="ECO:0000313" key="7">
    <source>
        <dbReference type="Proteomes" id="UP001597318"/>
    </source>
</evidence>
<proteinExistence type="predicted"/>
<keyword evidence="2" id="KW-0238">DNA-binding</keyword>
<evidence type="ECO:0000256" key="3">
    <source>
        <dbReference type="ARBA" id="ARBA00023163"/>
    </source>
</evidence>
<dbReference type="RefSeq" id="WP_247346216.1">
    <property type="nucleotide sequence ID" value="NZ_CP095550.1"/>
</dbReference>
<evidence type="ECO:0000256" key="2">
    <source>
        <dbReference type="ARBA" id="ARBA00023125"/>
    </source>
</evidence>
<protein>
    <submittedName>
        <fullName evidence="6">Helix-turn-helix domain-containing protein</fullName>
    </submittedName>
</protein>
<dbReference type="EMBL" id="JBHUIK010000003">
    <property type="protein sequence ID" value="MFD2214777.1"/>
    <property type="molecule type" value="Genomic_DNA"/>
</dbReference>